<evidence type="ECO:0000256" key="6">
    <source>
        <dbReference type="ARBA" id="ARBA00022786"/>
    </source>
</evidence>
<sequence>MIVTINNYSGYQGIKKKEDATSTQITERYAQESQNNTILTQNLGHYQSRQQSDANIEQFNLYPNDTHMYNTPKKQQNQNTEFIEQSNEILKNSKINITTENVNIITRKLSSSTIVVKKMEEQECKYCRQVDSLYNFIRPCLCKGSMQHVHQQCVQKDIESNFMDENQRKFIKPIRCEICQFVFKIKIYRETNVLQSFKDPNKHEKLLFLSFVLIILTLITIGLVILSILIKEELRMHIDLLMGIVIAFLIVLGLMIAFSLNFIDLITNYYWFVLDRQIANKVDNGIQVDYQSLNLILLSGSLKYQWKKSQVLPLNE</sequence>
<evidence type="ECO:0000256" key="4">
    <source>
        <dbReference type="ARBA" id="ARBA00022723"/>
    </source>
</evidence>
<dbReference type="CDD" id="cd16495">
    <property type="entry name" value="RING_CH-C4HC3_MARCH"/>
    <property type="match status" value="1"/>
</dbReference>
<accession>A0A8S1UHZ3</accession>
<comment type="caution">
    <text evidence="12">The sequence shown here is derived from an EMBL/GenBank/DDBJ whole genome shotgun (WGS) entry which is preliminary data.</text>
</comment>
<evidence type="ECO:0000256" key="9">
    <source>
        <dbReference type="ARBA" id="ARBA00023136"/>
    </source>
</evidence>
<keyword evidence="3 10" id="KW-0812">Transmembrane</keyword>
<dbReference type="GO" id="GO:0008270">
    <property type="term" value="F:zinc ion binding"/>
    <property type="evidence" value="ECO:0007669"/>
    <property type="project" value="UniProtKB-KW"/>
</dbReference>
<dbReference type="GO" id="GO:0016020">
    <property type="term" value="C:membrane"/>
    <property type="evidence" value="ECO:0007669"/>
    <property type="project" value="UniProtKB-SubCell"/>
</dbReference>
<evidence type="ECO:0000256" key="2">
    <source>
        <dbReference type="ARBA" id="ARBA00022679"/>
    </source>
</evidence>
<dbReference type="Pfam" id="PF12906">
    <property type="entry name" value="RINGv"/>
    <property type="match status" value="1"/>
</dbReference>
<keyword evidence="6" id="KW-0833">Ubl conjugation pathway</keyword>
<dbReference type="EMBL" id="CAJJDO010000040">
    <property type="protein sequence ID" value="CAD8163984.1"/>
    <property type="molecule type" value="Genomic_DNA"/>
</dbReference>
<evidence type="ECO:0000256" key="7">
    <source>
        <dbReference type="ARBA" id="ARBA00022833"/>
    </source>
</evidence>
<keyword evidence="2" id="KW-0808">Transferase</keyword>
<proteinExistence type="predicted"/>
<dbReference type="PROSITE" id="PS51292">
    <property type="entry name" value="ZF_RING_CH"/>
    <property type="match status" value="1"/>
</dbReference>
<gene>
    <name evidence="12" type="ORF">PPENT_87.1.T0400164</name>
</gene>
<keyword evidence="5" id="KW-0863">Zinc-finger</keyword>
<name>A0A8S1UHZ3_9CILI</name>
<feature type="transmembrane region" description="Helical" evidence="10">
    <location>
        <begin position="206"/>
        <end position="229"/>
    </location>
</feature>
<evidence type="ECO:0000256" key="8">
    <source>
        <dbReference type="ARBA" id="ARBA00022989"/>
    </source>
</evidence>
<dbReference type="PANTHER" id="PTHR46065">
    <property type="entry name" value="E3 UBIQUITIN-PROTEIN LIGASE MARCH 2/3 FAMILY MEMBER"/>
    <property type="match status" value="1"/>
</dbReference>
<feature type="domain" description="RING-CH-type" evidence="11">
    <location>
        <begin position="116"/>
        <end position="186"/>
    </location>
</feature>
<keyword evidence="4" id="KW-0479">Metal-binding</keyword>
<evidence type="ECO:0000256" key="10">
    <source>
        <dbReference type="SAM" id="Phobius"/>
    </source>
</evidence>
<evidence type="ECO:0000313" key="13">
    <source>
        <dbReference type="Proteomes" id="UP000689195"/>
    </source>
</evidence>
<dbReference type="SMART" id="SM00744">
    <property type="entry name" value="RINGv"/>
    <property type="match status" value="1"/>
</dbReference>
<evidence type="ECO:0000256" key="5">
    <source>
        <dbReference type="ARBA" id="ARBA00022771"/>
    </source>
</evidence>
<keyword evidence="9 10" id="KW-0472">Membrane</keyword>
<keyword evidence="7" id="KW-0862">Zinc</keyword>
<dbReference type="InterPro" id="IPR011016">
    <property type="entry name" value="Znf_RING-CH"/>
</dbReference>
<dbReference type="PANTHER" id="PTHR46065:SF3">
    <property type="entry name" value="FI20425P1"/>
    <property type="match status" value="1"/>
</dbReference>
<keyword evidence="8 10" id="KW-1133">Transmembrane helix</keyword>
<feature type="transmembrane region" description="Helical" evidence="10">
    <location>
        <begin position="241"/>
        <end position="263"/>
    </location>
</feature>
<keyword evidence="13" id="KW-1185">Reference proteome</keyword>
<organism evidence="12 13">
    <name type="scientific">Paramecium pentaurelia</name>
    <dbReference type="NCBI Taxonomy" id="43138"/>
    <lineage>
        <taxon>Eukaryota</taxon>
        <taxon>Sar</taxon>
        <taxon>Alveolata</taxon>
        <taxon>Ciliophora</taxon>
        <taxon>Intramacronucleata</taxon>
        <taxon>Oligohymenophorea</taxon>
        <taxon>Peniculida</taxon>
        <taxon>Parameciidae</taxon>
        <taxon>Paramecium</taxon>
    </lineage>
</organism>
<dbReference type="GO" id="GO:0016740">
    <property type="term" value="F:transferase activity"/>
    <property type="evidence" value="ECO:0007669"/>
    <property type="project" value="UniProtKB-KW"/>
</dbReference>
<evidence type="ECO:0000313" key="12">
    <source>
        <dbReference type="EMBL" id="CAD8163984.1"/>
    </source>
</evidence>
<protein>
    <recommendedName>
        <fullName evidence="11">RING-CH-type domain-containing protein</fullName>
    </recommendedName>
</protein>
<evidence type="ECO:0000259" key="11">
    <source>
        <dbReference type="PROSITE" id="PS51292"/>
    </source>
</evidence>
<reference evidence="12" key="1">
    <citation type="submission" date="2021-01" db="EMBL/GenBank/DDBJ databases">
        <authorList>
            <consortium name="Genoscope - CEA"/>
            <person name="William W."/>
        </authorList>
    </citation>
    <scope>NUCLEOTIDE SEQUENCE</scope>
</reference>
<dbReference type="Proteomes" id="UP000689195">
    <property type="component" value="Unassembled WGS sequence"/>
</dbReference>
<evidence type="ECO:0000256" key="3">
    <source>
        <dbReference type="ARBA" id="ARBA00022692"/>
    </source>
</evidence>
<evidence type="ECO:0000256" key="1">
    <source>
        <dbReference type="ARBA" id="ARBA00004370"/>
    </source>
</evidence>
<comment type="subcellular location">
    <subcellularLocation>
        <location evidence="1">Membrane</location>
    </subcellularLocation>
</comment>
<dbReference type="AlphaFoldDB" id="A0A8S1UHZ3"/>
<dbReference type="OrthoDB" id="264354at2759"/>